<dbReference type="InterPro" id="IPR034660">
    <property type="entry name" value="DinB/YfiT-like"/>
</dbReference>
<sequence length="170" mass="18844">MSNTSSKTHRAWPARLAWDELRLQLDFLQFLRATAVNKLAGLPVSQAAATPFSTSPRLSALGVVKHLTAVERWWLSIEAGGADLPSLWAGSPDPSWDLSPDDTPASVVAAYKAEWARSEKSLRRLGPDDRTRRRSEFTVRWVVAHVVQETARHVGHLDLLRELADGEVGE</sequence>
<dbReference type="Gene3D" id="1.20.120.450">
    <property type="entry name" value="dinb family like domain"/>
    <property type="match status" value="1"/>
</dbReference>
<dbReference type="SUPFAM" id="SSF109854">
    <property type="entry name" value="DinB/YfiT-like putative metalloenzymes"/>
    <property type="match status" value="1"/>
</dbReference>
<dbReference type="Proteomes" id="UP000399805">
    <property type="component" value="Unassembled WGS sequence"/>
</dbReference>
<evidence type="ECO:0000313" key="1">
    <source>
        <dbReference type="EMBL" id="VVJ25235.1"/>
    </source>
</evidence>
<dbReference type="RefSeq" id="WP_196425963.1">
    <property type="nucleotide sequence ID" value="NZ_CABVGP010000004.1"/>
</dbReference>
<keyword evidence="2" id="KW-1185">Reference proteome</keyword>
<evidence type="ECO:0000313" key="2">
    <source>
        <dbReference type="Proteomes" id="UP000399805"/>
    </source>
</evidence>
<dbReference type="AlphaFoldDB" id="A0A6I8MAY0"/>
<proteinExistence type="predicted"/>
<organism evidence="1 2">
    <name type="scientific">Amycolatopsis camponoti</name>
    <dbReference type="NCBI Taxonomy" id="2606593"/>
    <lineage>
        <taxon>Bacteria</taxon>
        <taxon>Bacillati</taxon>
        <taxon>Actinomycetota</taxon>
        <taxon>Actinomycetes</taxon>
        <taxon>Pseudonocardiales</taxon>
        <taxon>Pseudonocardiaceae</taxon>
        <taxon>Amycolatopsis</taxon>
    </lineage>
</organism>
<dbReference type="InterPro" id="IPR007061">
    <property type="entry name" value="MST-like"/>
</dbReference>
<dbReference type="EMBL" id="CABVGP010000004">
    <property type="protein sequence ID" value="VVJ25235.1"/>
    <property type="molecule type" value="Genomic_DNA"/>
</dbReference>
<name>A0A6I8MAY0_9PSEU</name>
<protein>
    <submittedName>
        <fullName evidence="1">Protein of uncharacterized function DUF664</fullName>
    </submittedName>
</protein>
<gene>
    <name evidence="1" type="ORF">AA23TX_09979</name>
</gene>
<dbReference type="Pfam" id="PF04978">
    <property type="entry name" value="MST"/>
    <property type="match status" value="1"/>
</dbReference>
<reference evidence="1 2" key="1">
    <citation type="submission" date="2019-09" db="EMBL/GenBank/DDBJ databases">
        <authorList>
            <person name="Leyn A S."/>
        </authorList>
    </citation>
    <scope>NUCLEOTIDE SEQUENCE [LARGE SCALE GENOMIC DNA]</scope>
    <source>
        <strain evidence="1">AA231_1</strain>
    </source>
</reference>
<accession>A0A6I8MAY0</accession>